<evidence type="ECO:0000313" key="1">
    <source>
        <dbReference type="Proteomes" id="UP001652660"/>
    </source>
</evidence>
<dbReference type="GO" id="GO:0008194">
    <property type="term" value="F:UDP-glycosyltransferase activity"/>
    <property type="evidence" value="ECO:0007669"/>
    <property type="project" value="UniProtKB-ARBA"/>
</dbReference>
<sequence>MVFKLHVKLPVAQEVLGFHHEQQLYYFMLPKNHICTSKLRAILLSPYATGLIVMHEVNKNSTVHLCWSFPPTTYNQWPSTPSHCHPHSSFGNAHPSPASSIIFNQTCLLIYDIYQSWVPLIALVHRIPAVHFQTTGATASAFLLRLFKNRNVQFPAATIFLREFEMKKMISCGESTLNDGKDKERVFDCIDLSSEVILVKSCNDIESKYIEFLSALAKKKTIPVGSLVQDPIDDDDKNSKIMQWLNENLEPQACGEKTSVERALPEGYLDKVKGKGLILEGWAPQAKILAHPSIGGFVWMPKAAEIARTVVMENAGEDIRKKARELSERIQSNVEEEISAVVEQRWAEPRTRLQIVAY</sequence>
<evidence type="ECO:0000313" key="2">
    <source>
        <dbReference type="RefSeq" id="XP_027120830.1"/>
    </source>
</evidence>
<organism evidence="1 2">
    <name type="scientific">Coffea arabica</name>
    <name type="common">Arabian coffee</name>
    <dbReference type="NCBI Taxonomy" id="13443"/>
    <lineage>
        <taxon>Eukaryota</taxon>
        <taxon>Viridiplantae</taxon>
        <taxon>Streptophyta</taxon>
        <taxon>Embryophyta</taxon>
        <taxon>Tracheophyta</taxon>
        <taxon>Spermatophyta</taxon>
        <taxon>Magnoliopsida</taxon>
        <taxon>eudicotyledons</taxon>
        <taxon>Gunneridae</taxon>
        <taxon>Pentapetalae</taxon>
        <taxon>asterids</taxon>
        <taxon>lamiids</taxon>
        <taxon>Gentianales</taxon>
        <taxon>Rubiaceae</taxon>
        <taxon>Ixoroideae</taxon>
        <taxon>Gardenieae complex</taxon>
        <taxon>Bertiereae - Coffeeae clade</taxon>
        <taxon>Coffeeae</taxon>
        <taxon>Coffea</taxon>
    </lineage>
</organism>
<dbReference type="GeneID" id="113737888"/>
<dbReference type="PANTHER" id="PTHR48044:SF29">
    <property type="entry name" value="GLYCOSYLTRANSFERASE"/>
    <property type="match status" value="1"/>
</dbReference>
<name>A0A6P6WZR5_COFAR</name>
<dbReference type="AlphaFoldDB" id="A0A6P6WZR5"/>
<dbReference type="GO" id="GO:1901135">
    <property type="term" value="P:carbohydrate derivative metabolic process"/>
    <property type="evidence" value="ECO:0007669"/>
    <property type="project" value="UniProtKB-ARBA"/>
</dbReference>
<dbReference type="PANTHER" id="PTHR48044">
    <property type="entry name" value="GLYCOSYLTRANSFERASE"/>
    <property type="match status" value="1"/>
</dbReference>
<proteinExistence type="predicted"/>
<reference evidence="1" key="1">
    <citation type="journal article" date="2025" name="Foods">
        <title>Unveiling the Microbial Signatures of Arabica Coffee Cherries: Insights into Ripeness Specific Diversity, Functional Traits, and Implications for Quality and Safety.</title>
        <authorList>
            <consortium name="RefSeq"/>
            <person name="Tenea G.N."/>
            <person name="Cifuentes V."/>
            <person name="Reyes P."/>
            <person name="Cevallos-Vallejos M."/>
        </authorList>
    </citation>
    <scope>NUCLEOTIDE SEQUENCE [LARGE SCALE GENOMIC DNA]</scope>
</reference>
<dbReference type="Proteomes" id="UP001652660">
    <property type="component" value="Chromosome 3e"/>
</dbReference>
<reference evidence="2" key="2">
    <citation type="submission" date="2025-08" db="UniProtKB">
        <authorList>
            <consortium name="RefSeq"/>
        </authorList>
    </citation>
    <scope>IDENTIFICATION</scope>
    <source>
        <tissue evidence="2">Leaves</tissue>
    </source>
</reference>
<dbReference type="OrthoDB" id="5835829at2759"/>
<gene>
    <name evidence="2" type="primary">LOC113737888</name>
</gene>
<dbReference type="RefSeq" id="XP_027120830.1">
    <property type="nucleotide sequence ID" value="XM_027265029.1"/>
</dbReference>
<dbReference type="SUPFAM" id="SSF53756">
    <property type="entry name" value="UDP-Glycosyltransferase/glycogen phosphorylase"/>
    <property type="match status" value="1"/>
</dbReference>
<keyword evidence="1" id="KW-1185">Reference proteome</keyword>
<protein>
    <submittedName>
        <fullName evidence="2">UDP-glucosyltransferase 29-like</fullName>
    </submittedName>
</protein>
<accession>A0A6P6WZR5</accession>
<dbReference type="Gene3D" id="3.40.50.2000">
    <property type="entry name" value="Glycogen Phosphorylase B"/>
    <property type="match status" value="2"/>
</dbReference>